<keyword evidence="3" id="KW-0964">Secreted</keyword>
<keyword evidence="11" id="KW-1185">Reference proteome</keyword>
<keyword evidence="6 8" id="KW-0378">Hydrolase</keyword>
<comment type="caution">
    <text evidence="10">The sequence shown here is derived from an EMBL/GenBank/DDBJ whole genome shotgun (WGS) entry which is preliminary data.</text>
</comment>
<evidence type="ECO:0000256" key="3">
    <source>
        <dbReference type="ARBA" id="ARBA00022525"/>
    </source>
</evidence>
<keyword evidence="8" id="KW-0732">Signal</keyword>
<dbReference type="Proteomes" id="UP000826234">
    <property type="component" value="Unassembled WGS sequence"/>
</dbReference>
<accession>A0ABQ7TA65</accession>
<evidence type="ECO:0000256" key="5">
    <source>
        <dbReference type="ARBA" id="ARBA00022759"/>
    </source>
</evidence>
<dbReference type="InterPro" id="IPR036816">
    <property type="entry name" value="RNaseA-like_dom_sf"/>
</dbReference>
<dbReference type="Gene3D" id="3.10.130.10">
    <property type="entry name" value="Ribonuclease A-like domain"/>
    <property type="match status" value="1"/>
</dbReference>
<evidence type="ECO:0000256" key="7">
    <source>
        <dbReference type="ARBA" id="ARBA00023157"/>
    </source>
</evidence>
<evidence type="ECO:0000256" key="4">
    <source>
        <dbReference type="ARBA" id="ARBA00022722"/>
    </source>
</evidence>
<dbReference type="PRINTS" id="PR00794">
    <property type="entry name" value="RIBONUCLEASE"/>
</dbReference>
<evidence type="ECO:0000313" key="10">
    <source>
        <dbReference type="EMBL" id="KAH0626315.1"/>
    </source>
</evidence>
<keyword evidence="5 8" id="KW-0255">Endonuclease</keyword>
<feature type="domain" description="Ribonuclease A-domain" evidence="9">
    <location>
        <begin position="27"/>
        <end position="146"/>
    </location>
</feature>
<evidence type="ECO:0000256" key="8">
    <source>
        <dbReference type="RuleBase" id="RU000651"/>
    </source>
</evidence>
<dbReference type="CDD" id="cd06265">
    <property type="entry name" value="RNase_A_canonical"/>
    <property type="match status" value="1"/>
</dbReference>
<feature type="signal peptide" evidence="8">
    <location>
        <begin position="1"/>
        <end position="28"/>
    </location>
</feature>
<dbReference type="PROSITE" id="PS00127">
    <property type="entry name" value="RNASE_PANCREATIC"/>
    <property type="match status" value="1"/>
</dbReference>
<dbReference type="InterPro" id="IPR023411">
    <property type="entry name" value="RNaseA_AS"/>
</dbReference>
<gene>
    <name evidence="10" type="ORF">JD844_001227</name>
</gene>
<name>A0ABQ7TA65_PHRPL</name>
<dbReference type="EMBL" id="JAIPUX010000521">
    <property type="protein sequence ID" value="KAH0626315.1"/>
    <property type="molecule type" value="Genomic_DNA"/>
</dbReference>
<keyword evidence="7" id="KW-1015">Disulfide bond</keyword>
<dbReference type="SUPFAM" id="SSF54076">
    <property type="entry name" value="RNase A-like"/>
    <property type="match status" value="1"/>
</dbReference>
<feature type="chain" id="PRO_5044993144" description="Ribonuclease A-domain domain-containing protein" evidence="8">
    <location>
        <begin position="29"/>
        <end position="149"/>
    </location>
</feature>
<reference evidence="10 11" key="1">
    <citation type="journal article" date="2022" name="Gigascience">
        <title>A chromosome-level genome assembly and annotation of the desert horned lizard, Phrynosoma platyrhinos, provides insight into chromosomal rearrangements among reptiles.</title>
        <authorList>
            <person name="Koochekian N."/>
            <person name="Ascanio A."/>
            <person name="Farleigh K."/>
            <person name="Card D.C."/>
            <person name="Schield D.R."/>
            <person name="Castoe T.A."/>
            <person name="Jezkova T."/>
        </authorList>
    </citation>
    <scope>NUCLEOTIDE SEQUENCE [LARGE SCALE GENOMIC DNA]</scope>
    <source>
        <strain evidence="10">NK-2021</strain>
    </source>
</reference>
<sequence length="149" mass="16637">MLTSKVSCCLVAHLAILLGLLLLGTCRGQNWSSFQNKHIDFPKSSASNPNAYCNLMMMRRNLNPKRCKPLNTFVHASQSDIQAVCSREGTRYKDNLYDSNREFPLTDCKNVGGNPPNNCNYVGTPGTKKIRVACENNYPVHFELVHTTG</sequence>
<dbReference type="InterPro" id="IPR023412">
    <property type="entry name" value="RNaseA_domain"/>
</dbReference>
<keyword evidence="4 8" id="KW-0540">Nuclease</keyword>
<dbReference type="PANTHER" id="PTHR11437:SF10">
    <property type="entry name" value="ANGIOGENIN-RELATED"/>
    <property type="match status" value="1"/>
</dbReference>
<dbReference type="SMART" id="SM00092">
    <property type="entry name" value="RNAse_Pc"/>
    <property type="match status" value="1"/>
</dbReference>
<dbReference type="InterPro" id="IPR001427">
    <property type="entry name" value="RNaseA"/>
</dbReference>
<evidence type="ECO:0000313" key="11">
    <source>
        <dbReference type="Proteomes" id="UP000826234"/>
    </source>
</evidence>
<evidence type="ECO:0000256" key="6">
    <source>
        <dbReference type="ARBA" id="ARBA00022801"/>
    </source>
</evidence>
<comment type="subcellular location">
    <subcellularLocation>
        <location evidence="1">Secreted</location>
    </subcellularLocation>
</comment>
<evidence type="ECO:0000259" key="9">
    <source>
        <dbReference type="SMART" id="SM00092"/>
    </source>
</evidence>
<dbReference type="PANTHER" id="PTHR11437">
    <property type="entry name" value="RIBONUCLEASE"/>
    <property type="match status" value="1"/>
</dbReference>
<comment type="similarity">
    <text evidence="2 8">Belongs to the pancreatic ribonuclease family.</text>
</comment>
<evidence type="ECO:0000256" key="1">
    <source>
        <dbReference type="ARBA" id="ARBA00004613"/>
    </source>
</evidence>
<evidence type="ECO:0000256" key="2">
    <source>
        <dbReference type="ARBA" id="ARBA00005600"/>
    </source>
</evidence>
<dbReference type="Pfam" id="PF00074">
    <property type="entry name" value="RnaseA"/>
    <property type="match status" value="1"/>
</dbReference>
<proteinExistence type="inferred from homology"/>
<protein>
    <recommendedName>
        <fullName evidence="9">Ribonuclease A-domain domain-containing protein</fullName>
    </recommendedName>
</protein>
<organism evidence="10 11">
    <name type="scientific">Phrynosoma platyrhinos</name>
    <name type="common">Desert horned lizard</name>
    <dbReference type="NCBI Taxonomy" id="52577"/>
    <lineage>
        <taxon>Eukaryota</taxon>
        <taxon>Metazoa</taxon>
        <taxon>Chordata</taxon>
        <taxon>Craniata</taxon>
        <taxon>Vertebrata</taxon>
        <taxon>Euteleostomi</taxon>
        <taxon>Lepidosauria</taxon>
        <taxon>Squamata</taxon>
        <taxon>Bifurcata</taxon>
        <taxon>Unidentata</taxon>
        <taxon>Episquamata</taxon>
        <taxon>Toxicofera</taxon>
        <taxon>Iguania</taxon>
        <taxon>Phrynosomatidae</taxon>
        <taxon>Phrynosomatinae</taxon>
        <taxon>Phrynosoma</taxon>
    </lineage>
</organism>